<reference evidence="2 3" key="1">
    <citation type="submission" date="2016-10" db="EMBL/GenBank/DDBJ databases">
        <authorList>
            <person name="de Groot N.N."/>
        </authorList>
    </citation>
    <scope>NUCLEOTIDE SEQUENCE [LARGE SCALE GENOMIC DNA]</scope>
    <source>
        <strain evidence="2 3">CGMCC 1.10825</strain>
    </source>
</reference>
<feature type="transmembrane region" description="Helical" evidence="1">
    <location>
        <begin position="39"/>
        <end position="59"/>
    </location>
</feature>
<evidence type="ECO:0008006" key="4">
    <source>
        <dbReference type="Google" id="ProtNLM"/>
    </source>
</evidence>
<keyword evidence="3" id="KW-1185">Reference proteome</keyword>
<sequence>MNVLKKDQTQMMLQVIVTVLLFRFVLFEPLVDGLGLSKLHYFLFFIAIGFIIYGGFLLYRIVLQEEFPNKSIQKNVEKAYYKYLAVNAVGVGISFFVASAIDKTYYFGFFLGLAAILYLYMTQWRKILLFDNIVYSLIISSPFFILMLLDLMPSLQITDEVINPEKQQLLNISLQICTLLWLLYFIKTIVIDLKFMELDIKYKRKSLATIHGRAVGAKRTVFLSIIPLVLIVVFCSIHLNLNILLGYIAVLVILPYLFYLIKLWNAKTTDGFNRINNILNTIIWLTIFSIVVLYFNLR</sequence>
<evidence type="ECO:0000313" key="3">
    <source>
        <dbReference type="Proteomes" id="UP000199634"/>
    </source>
</evidence>
<feature type="transmembrane region" description="Helical" evidence="1">
    <location>
        <begin position="12"/>
        <end position="27"/>
    </location>
</feature>
<proteinExistence type="predicted"/>
<dbReference type="EMBL" id="FNXE01000032">
    <property type="protein sequence ID" value="SEH92674.1"/>
    <property type="molecule type" value="Genomic_DNA"/>
</dbReference>
<feature type="transmembrane region" description="Helical" evidence="1">
    <location>
        <begin position="221"/>
        <end position="239"/>
    </location>
</feature>
<keyword evidence="1" id="KW-1133">Transmembrane helix</keyword>
<organism evidence="2 3">
    <name type="scientific">Paenimyroides marinum</name>
    <dbReference type="NCBI Taxonomy" id="1159016"/>
    <lineage>
        <taxon>Bacteria</taxon>
        <taxon>Pseudomonadati</taxon>
        <taxon>Bacteroidota</taxon>
        <taxon>Flavobacteriia</taxon>
        <taxon>Flavobacteriales</taxon>
        <taxon>Flavobacteriaceae</taxon>
        <taxon>Paenimyroides</taxon>
    </lineage>
</organism>
<dbReference type="RefSeq" id="WP_091100494.1">
    <property type="nucleotide sequence ID" value="NZ_FNXE01000032.1"/>
</dbReference>
<gene>
    <name evidence="2" type="ORF">SAMN02927937_02179</name>
</gene>
<dbReference type="OrthoDB" id="1329498at2"/>
<feature type="transmembrane region" description="Helical" evidence="1">
    <location>
        <begin position="133"/>
        <end position="152"/>
    </location>
</feature>
<feature type="transmembrane region" description="Helical" evidence="1">
    <location>
        <begin position="172"/>
        <end position="195"/>
    </location>
</feature>
<feature type="transmembrane region" description="Helical" evidence="1">
    <location>
        <begin position="245"/>
        <end position="265"/>
    </location>
</feature>
<dbReference type="STRING" id="1159016.SAMN02927937_02179"/>
<feature type="transmembrane region" description="Helical" evidence="1">
    <location>
        <begin position="277"/>
        <end position="297"/>
    </location>
</feature>
<evidence type="ECO:0000256" key="1">
    <source>
        <dbReference type="SAM" id="Phobius"/>
    </source>
</evidence>
<feature type="transmembrane region" description="Helical" evidence="1">
    <location>
        <begin position="104"/>
        <end position="121"/>
    </location>
</feature>
<dbReference type="Proteomes" id="UP000199634">
    <property type="component" value="Unassembled WGS sequence"/>
</dbReference>
<protein>
    <recommendedName>
        <fullName evidence="4">Prenyltransferase</fullName>
    </recommendedName>
</protein>
<accession>A0A1H6M5F2</accession>
<feature type="transmembrane region" description="Helical" evidence="1">
    <location>
        <begin position="80"/>
        <end position="98"/>
    </location>
</feature>
<keyword evidence="1" id="KW-0472">Membrane</keyword>
<dbReference type="AlphaFoldDB" id="A0A1H6M5F2"/>
<evidence type="ECO:0000313" key="2">
    <source>
        <dbReference type="EMBL" id="SEH92674.1"/>
    </source>
</evidence>
<name>A0A1H6M5F2_9FLAO</name>
<keyword evidence="1" id="KW-0812">Transmembrane</keyword>